<protein>
    <submittedName>
        <fullName evidence="2">DUF624 domain-containing protein</fullName>
    </submittedName>
</protein>
<organism evidence="2 3">
    <name type="scientific">Brotocaccenecus cirricatena</name>
    <dbReference type="NCBI Taxonomy" id="3064195"/>
    <lineage>
        <taxon>Bacteria</taxon>
        <taxon>Bacillati</taxon>
        <taxon>Bacillota</taxon>
        <taxon>Clostridia</taxon>
        <taxon>Eubacteriales</taxon>
        <taxon>Oscillospiraceae</taxon>
        <taxon>Brotocaccenecus</taxon>
    </lineage>
</organism>
<keyword evidence="1" id="KW-0472">Membrane</keyword>
<feature type="transmembrane region" description="Helical" evidence="1">
    <location>
        <begin position="175"/>
        <end position="196"/>
    </location>
</feature>
<feature type="transmembrane region" description="Helical" evidence="1">
    <location>
        <begin position="20"/>
        <end position="47"/>
    </location>
</feature>
<keyword evidence="3" id="KW-1185">Reference proteome</keyword>
<comment type="caution">
    <text evidence="2">The sequence shown here is derived from an EMBL/GenBank/DDBJ whole genome shotgun (WGS) entry which is preliminary data.</text>
</comment>
<keyword evidence="1" id="KW-1133">Transmembrane helix</keyword>
<reference evidence="2" key="1">
    <citation type="submission" date="2021-10" db="EMBL/GenBank/DDBJ databases">
        <title>Anaerobic single-cell dispensing facilitates the cultivation of human gut bacteria.</title>
        <authorList>
            <person name="Afrizal A."/>
        </authorList>
    </citation>
    <scope>NUCLEOTIDE SEQUENCE</scope>
    <source>
        <strain evidence="2">CLA-AA-H272</strain>
    </source>
</reference>
<gene>
    <name evidence="2" type="ORF">LKD37_14385</name>
</gene>
<proteinExistence type="predicted"/>
<sequence length="207" mass="23302">MLKSFFDPNGAFARGMERVWSLIVLNVLWLVCSLPVVTMGASCAALYQVLGKLIAGEDGHVARQFFRAWGENWKKATPVWLILLAVAALCGFDLYMARLNDSFLWELLAVFALQLAAMVMTFAFPLMARYENTWRNHLKNAMLVAVGHLPRMLLIWAVWAVPVGVSVFIPEVGFYLSIVWVLIGYSSLSYVTALLLRPVFRNLEENA</sequence>
<dbReference type="Proteomes" id="UP001199319">
    <property type="component" value="Unassembled WGS sequence"/>
</dbReference>
<feature type="transmembrane region" description="Helical" evidence="1">
    <location>
        <begin position="149"/>
        <end position="169"/>
    </location>
</feature>
<feature type="transmembrane region" description="Helical" evidence="1">
    <location>
        <begin position="103"/>
        <end position="128"/>
    </location>
</feature>
<evidence type="ECO:0000313" key="3">
    <source>
        <dbReference type="Proteomes" id="UP001199319"/>
    </source>
</evidence>
<dbReference type="InterPro" id="IPR006938">
    <property type="entry name" value="DUF624"/>
</dbReference>
<dbReference type="Pfam" id="PF04854">
    <property type="entry name" value="DUF624"/>
    <property type="match status" value="1"/>
</dbReference>
<evidence type="ECO:0000313" key="2">
    <source>
        <dbReference type="EMBL" id="MCC2130681.1"/>
    </source>
</evidence>
<accession>A0AAE3ADN7</accession>
<dbReference type="RefSeq" id="WP_302929835.1">
    <property type="nucleotide sequence ID" value="NZ_JAJEPW010000063.1"/>
</dbReference>
<keyword evidence="1" id="KW-0812">Transmembrane</keyword>
<evidence type="ECO:0000256" key="1">
    <source>
        <dbReference type="SAM" id="Phobius"/>
    </source>
</evidence>
<dbReference type="EMBL" id="JAJEPW010000063">
    <property type="protein sequence ID" value="MCC2130681.1"/>
    <property type="molecule type" value="Genomic_DNA"/>
</dbReference>
<name>A0AAE3ADN7_9FIRM</name>
<dbReference type="AlphaFoldDB" id="A0AAE3ADN7"/>
<feature type="transmembrane region" description="Helical" evidence="1">
    <location>
        <begin position="79"/>
        <end position="97"/>
    </location>
</feature>